<keyword evidence="3" id="KW-1185">Reference proteome</keyword>
<gene>
    <name evidence="2" type="ORF">Osc7112_1644</name>
</gene>
<accession>K9VDC1</accession>
<evidence type="ECO:0000256" key="1">
    <source>
        <dbReference type="SAM" id="MobiDB-lite"/>
    </source>
</evidence>
<dbReference type="InterPro" id="IPR007367">
    <property type="entry name" value="DUF433"/>
</dbReference>
<dbReference type="KEGG" id="oni:Osc7112_1644"/>
<sequence length="171" mass="20027">MKAIKVMATIDDRGQLCVGEPLKLYRNSRAEVIVLVPEVTEINQEKQSHEANHQTTQLEDYFNFLRPDDIRLKGSRIGIETILYEYLFRARTPEEIANVYTSLTLEQVYATILYYLHNKEAVGKYITEWLEWGEEMREEQRRNPPPVTEKLHKFKAEREARSKADANPVSL</sequence>
<dbReference type="Proteomes" id="UP000010478">
    <property type="component" value="Chromosome"/>
</dbReference>
<dbReference type="Gene3D" id="1.10.10.10">
    <property type="entry name" value="Winged helix-like DNA-binding domain superfamily/Winged helix DNA-binding domain"/>
    <property type="match status" value="1"/>
</dbReference>
<dbReference type="InterPro" id="IPR036388">
    <property type="entry name" value="WH-like_DNA-bd_sf"/>
</dbReference>
<dbReference type="RefSeq" id="WP_015175461.1">
    <property type="nucleotide sequence ID" value="NC_019729.1"/>
</dbReference>
<evidence type="ECO:0008006" key="4">
    <source>
        <dbReference type="Google" id="ProtNLM"/>
    </source>
</evidence>
<dbReference type="Pfam" id="PF04255">
    <property type="entry name" value="DUF433"/>
    <property type="match status" value="1"/>
</dbReference>
<protein>
    <recommendedName>
        <fullName evidence="4">DUF433 domain-containing protein</fullName>
    </recommendedName>
</protein>
<dbReference type="SUPFAM" id="SSF46689">
    <property type="entry name" value="Homeodomain-like"/>
    <property type="match status" value="1"/>
</dbReference>
<dbReference type="eggNOG" id="COG2442">
    <property type="taxonomic scope" value="Bacteria"/>
</dbReference>
<dbReference type="PATRIC" id="fig|179408.3.peg.1997"/>
<dbReference type="HOGENOM" id="CLU_1561370_0_0_3"/>
<proteinExistence type="predicted"/>
<feature type="region of interest" description="Disordered" evidence="1">
    <location>
        <begin position="137"/>
        <end position="171"/>
    </location>
</feature>
<dbReference type="EMBL" id="CP003614">
    <property type="protein sequence ID" value="AFZ06143.1"/>
    <property type="molecule type" value="Genomic_DNA"/>
</dbReference>
<dbReference type="STRING" id="179408.Osc7112_1644"/>
<feature type="compositionally biased region" description="Basic and acidic residues" evidence="1">
    <location>
        <begin position="149"/>
        <end position="164"/>
    </location>
</feature>
<dbReference type="AlphaFoldDB" id="K9VDC1"/>
<name>K9VDC1_9CYAN</name>
<organism evidence="2 3">
    <name type="scientific">Phormidium nigroviride PCC 7112</name>
    <dbReference type="NCBI Taxonomy" id="179408"/>
    <lineage>
        <taxon>Bacteria</taxon>
        <taxon>Bacillati</taxon>
        <taxon>Cyanobacteriota</taxon>
        <taxon>Cyanophyceae</taxon>
        <taxon>Oscillatoriophycideae</taxon>
        <taxon>Oscillatoriales</taxon>
        <taxon>Oscillatoriaceae</taxon>
        <taxon>Phormidium</taxon>
    </lineage>
</organism>
<dbReference type="InterPro" id="IPR009057">
    <property type="entry name" value="Homeodomain-like_sf"/>
</dbReference>
<evidence type="ECO:0000313" key="2">
    <source>
        <dbReference type="EMBL" id="AFZ06143.1"/>
    </source>
</evidence>
<evidence type="ECO:0000313" key="3">
    <source>
        <dbReference type="Proteomes" id="UP000010478"/>
    </source>
</evidence>
<reference evidence="2 3" key="1">
    <citation type="submission" date="2012-05" db="EMBL/GenBank/DDBJ databases">
        <title>Finished chromosome of genome of Oscillatoria sp. PCC 7112.</title>
        <authorList>
            <consortium name="US DOE Joint Genome Institute"/>
            <person name="Gugger M."/>
            <person name="Coursin T."/>
            <person name="Rippka R."/>
            <person name="Tandeau De Marsac N."/>
            <person name="Huntemann M."/>
            <person name="Wei C.-L."/>
            <person name="Han J."/>
            <person name="Detter J.C."/>
            <person name="Han C."/>
            <person name="Tapia R."/>
            <person name="Davenport K."/>
            <person name="Daligault H."/>
            <person name="Erkkila T."/>
            <person name="Gu W."/>
            <person name="Munk A.C.C."/>
            <person name="Teshima H."/>
            <person name="Xu Y."/>
            <person name="Chain P."/>
            <person name="Chen A."/>
            <person name="Krypides N."/>
            <person name="Mavromatis K."/>
            <person name="Markowitz V."/>
            <person name="Szeto E."/>
            <person name="Ivanova N."/>
            <person name="Mikhailova N."/>
            <person name="Ovchinnikova G."/>
            <person name="Pagani I."/>
            <person name="Pati A."/>
            <person name="Goodwin L."/>
            <person name="Peters L."/>
            <person name="Pitluck S."/>
            <person name="Woyke T."/>
            <person name="Kerfeld C."/>
        </authorList>
    </citation>
    <scope>NUCLEOTIDE SEQUENCE [LARGE SCALE GENOMIC DNA]</scope>
    <source>
        <strain evidence="2 3">PCC 7112</strain>
    </source>
</reference>